<keyword evidence="1" id="KW-1133">Transmembrane helix</keyword>
<dbReference type="EMBL" id="CP045119">
    <property type="protein sequence ID" value="QIN84526.1"/>
    <property type="molecule type" value="Genomic_DNA"/>
</dbReference>
<evidence type="ECO:0000313" key="3">
    <source>
        <dbReference type="Proteomes" id="UP000501452"/>
    </source>
</evidence>
<gene>
    <name evidence="2" type="ORF">GBA63_19160</name>
</gene>
<keyword evidence="3" id="KW-1185">Reference proteome</keyword>
<evidence type="ECO:0000313" key="2">
    <source>
        <dbReference type="EMBL" id="QIN84526.1"/>
    </source>
</evidence>
<name>A0A6G8QDF4_9ACTN</name>
<feature type="transmembrane region" description="Helical" evidence="1">
    <location>
        <begin position="128"/>
        <end position="148"/>
    </location>
</feature>
<dbReference type="Proteomes" id="UP000501452">
    <property type="component" value="Chromosome"/>
</dbReference>
<evidence type="ECO:0000256" key="1">
    <source>
        <dbReference type="SAM" id="Phobius"/>
    </source>
</evidence>
<keyword evidence="1" id="KW-0472">Membrane</keyword>
<feature type="transmembrane region" description="Helical" evidence="1">
    <location>
        <begin position="194"/>
        <end position="216"/>
    </location>
</feature>
<dbReference type="KEGG" id="rub:GBA63_19160"/>
<feature type="transmembrane region" description="Helical" evidence="1">
    <location>
        <begin position="87"/>
        <end position="108"/>
    </location>
</feature>
<dbReference type="AlphaFoldDB" id="A0A6G8QDF4"/>
<reference evidence="2 3" key="1">
    <citation type="submission" date="2019-10" db="EMBL/GenBank/DDBJ databases">
        <title>Rubrobacter sp nov SCSIO 52090 isolated from a deep-sea sediment in the South China Sea.</title>
        <authorList>
            <person name="Chen R.W."/>
        </authorList>
    </citation>
    <scope>NUCLEOTIDE SEQUENCE [LARGE SCALE GENOMIC DNA]</scope>
    <source>
        <strain evidence="2 3">SCSIO 52909</strain>
    </source>
</reference>
<protein>
    <submittedName>
        <fullName evidence="2">Uncharacterized protein</fullName>
    </submittedName>
</protein>
<sequence length="229" mass="24748">MSLARYELRLLGRFGLATPVLALLLFGGMALLMAFLGANDGQVARVLVAALELGLPLAAGVIAATIVNDDPAIGLQLSLKTRYPRTLVRRLVVLTLWTALIAFLWTSSLHLSGLWEFWVPEPFLVGQLVWLSPLLWFVAAGALLALLLGGRATSGAIIGGLWAFENLMRGLFLTKEWLRPEFLFATTYAAGADFWLTNRLALISTALVMGAVVWVLSSRIESLAKGGEA</sequence>
<accession>A0A6G8QDF4</accession>
<feature type="transmembrane region" description="Helical" evidence="1">
    <location>
        <begin position="12"/>
        <end position="37"/>
    </location>
</feature>
<proteinExistence type="predicted"/>
<dbReference type="RefSeq" id="WP_166178800.1">
    <property type="nucleotide sequence ID" value="NZ_CP045119.1"/>
</dbReference>
<keyword evidence="1" id="KW-0812">Transmembrane</keyword>
<feature type="transmembrane region" description="Helical" evidence="1">
    <location>
        <begin position="43"/>
        <end position="67"/>
    </location>
</feature>
<organism evidence="2 3">
    <name type="scientific">Rubrobacter tropicus</name>
    <dbReference type="NCBI Taxonomy" id="2653851"/>
    <lineage>
        <taxon>Bacteria</taxon>
        <taxon>Bacillati</taxon>
        <taxon>Actinomycetota</taxon>
        <taxon>Rubrobacteria</taxon>
        <taxon>Rubrobacterales</taxon>
        <taxon>Rubrobacteraceae</taxon>
        <taxon>Rubrobacter</taxon>
    </lineage>
</organism>